<reference evidence="1" key="1">
    <citation type="submission" date="2021-03" db="EMBL/GenBank/DDBJ databases">
        <title>Evolutionary priming and transition to the ectomycorrhizal habit in an iconic lineage of mushroom-forming fungi: is preadaptation a requirement?</title>
        <authorList>
            <consortium name="DOE Joint Genome Institute"/>
            <person name="Looney B.P."/>
            <person name="Miyauchi S."/>
            <person name="Morin E."/>
            <person name="Drula E."/>
            <person name="Courty P.E."/>
            <person name="Chicoki N."/>
            <person name="Fauchery L."/>
            <person name="Kohler A."/>
            <person name="Kuo A."/>
            <person name="LaButti K."/>
            <person name="Pangilinan J."/>
            <person name="Lipzen A."/>
            <person name="Riley R."/>
            <person name="Andreopoulos W."/>
            <person name="He G."/>
            <person name="Johnson J."/>
            <person name="Barry K.W."/>
            <person name="Grigoriev I.V."/>
            <person name="Nagy L."/>
            <person name="Hibbett D."/>
            <person name="Henrissat B."/>
            <person name="Matheny P.B."/>
            <person name="Labbe J."/>
            <person name="Martin A.F."/>
        </authorList>
    </citation>
    <scope>NUCLEOTIDE SEQUENCE</scope>
    <source>
        <strain evidence="1">BPL698</strain>
    </source>
</reference>
<sequence length="317" mass="34094">MLVSSNLFPDGTKSSTMHTLVLRYGPRHVLVLLPKTYQELLAITCSAFDAAPGTTFVFETSDLDICQDVAVEIHPATWEAIALTVSTVIVKNEDVASHQRTREDGVSKLPYARGKSSVTPKRAHRATSGSSNKVARSENGLGAAATSYDDIQDTLPTDDLAEEELASYDDDFDVTPAPRNGKGKSRSRIEYDEEPGDGDEDGYIEAFPVAKLPASYRSRNAVEPSFSIVPSPPKRVAGSPKTFRGLENARGLFSPVKARSGLVKSSQPSAFSDEDQAESKPSALAFTKVSSDAPPRPGTSNPTPVKETEDDGWSIES</sequence>
<organism evidence="1 2">
    <name type="scientific">Russula earlei</name>
    <dbReference type="NCBI Taxonomy" id="71964"/>
    <lineage>
        <taxon>Eukaryota</taxon>
        <taxon>Fungi</taxon>
        <taxon>Dikarya</taxon>
        <taxon>Basidiomycota</taxon>
        <taxon>Agaricomycotina</taxon>
        <taxon>Agaricomycetes</taxon>
        <taxon>Russulales</taxon>
        <taxon>Russulaceae</taxon>
        <taxon>Russula</taxon>
    </lineage>
</organism>
<accession>A0ACC0U809</accession>
<keyword evidence="2" id="KW-1185">Reference proteome</keyword>
<protein>
    <submittedName>
        <fullName evidence="1">Uncharacterized protein</fullName>
    </submittedName>
</protein>
<dbReference type="Proteomes" id="UP001207468">
    <property type="component" value="Unassembled WGS sequence"/>
</dbReference>
<evidence type="ECO:0000313" key="1">
    <source>
        <dbReference type="EMBL" id="KAI9507748.1"/>
    </source>
</evidence>
<comment type="caution">
    <text evidence="1">The sequence shown here is derived from an EMBL/GenBank/DDBJ whole genome shotgun (WGS) entry which is preliminary data.</text>
</comment>
<evidence type="ECO:0000313" key="2">
    <source>
        <dbReference type="Proteomes" id="UP001207468"/>
    </source>
</evidence>
<name>A0ACC0U809_9AGAM</name>
<proteinExistence type="predicted"/>
<gene>
    <name evidence="1" type="ORF">F5148DRAFT_75533</name>
</gene>
<dbReference type="EMBL" id="JAGFNK010000113">
    <property type="protein sequence ID" value="KAI9507748.1"/>
    <property type="molecule type" value="Genomic_DNA"/>
</dbReference>